<name>A0A1H0V9E2_9BACT</name>
<dbReference type="SUPFAM" id="SSF46689">
    <property type="entry name" value="Homeodomain-like"/>
    <property type="match status" value="1"/>
</dbReference>
<dbReference type="Pfam" id="PF13426">
    <property type="entry name" value="PAS_9"/>
    <property type="match status" value="1"/>
</dbReference>
<dbReference type="Pfam" id="PF02954">
    <property type="entry name" value="HTH_8"/>
    <property type="match status" value="1"/>
</dbReference>
<dbReference type="PANTHER" id="PTHR32071">
    <property type="entry name" value="TRANSCRIPTIONAL REGULATORY PROTEIN"/>
    <property type="match status" value="1"/>
</dbReference>
<sequence>MNVSLELFHTILNSLNIGIEVSDKDYNIIFVNDYEMKMTYGNRNVIGKNYLDFFSQKEMDESGIPEAIKTGKSIENKMISYINCLGCRCIAHVSTYPIKIKNEIVGAYTIGEDITGICTLSEQNMQLQNSRNYSSKNNRQHDFKTNYCIDDIVGISSSISELKEKIHIAATNDANVMIFGETGTGKELVAQSIYTLSKNNKKFPFVAFNCAAIPEPLLESIFFGTVRGCFTGAENQAGLFENAQNGVLFLDEINSLPLGLQGKLLRAIQEKKVMRVGSSKEIPLQFRLISASNESVTNLLVNELFRKDLFYRLNVITIPIPPLRNRKEDIPELACHFLNKIKKSTNTNVVGFHSEVTDWMLKYAWMGNVRELKNFVERAVYFAKSKIITLDSLDLTDKIFQSSDYSKNTGIDKGCDPKSGHHTEPSNDRNTSLKDIVSHVEKNLIIERLKQNNGNVSKTARELDVAKQTLFNKIKKLGIQTVLSYKVTHKTK</sequence>
<dbReference type="EMBL" id="FNJI01000043">
    <property type="protein sequence ID" value="SDP74845.1"/>
    <property type="molecule type" value="Genomic_DNA"/>
</dbReference>
<evidence type="ECO:0000313" key="7">
    <source>
        <dbReference type="EMBL" id="SDP74845.1"/>
    </source>
</evidence>
<protein>
    <submittedName>
        <fullName evidence="7">Arginine utilization regulatory protein</fullName>
    </submittedName>
</protein>
<keyword evidence="1" id="KW-0547">Nucleotide-binding</keyword>
<dbReference type="Gene3D" id="3.30.450.20">
    <property type="entry name" value="PAS domain"/>
    <property type="match status" value="1"/>
</dbReference>
<dbReference type="STRING" id="91360.SAMN05660330_03935"/>
<dbReference type="PROSITE" id="PS00675">
    <property type="entry name" value="SIGMA54_INTERACT_1"/>
    <property type="match status" value="1"/>
</dbReference>
<dbReference type="GO" id="GO:0005524">
    <property type="term" value="F:ATP binding"/>
    <property type="evidence" value="ECO:0007669"/>
    <property type="project" value="UniProtKB-KW"/>
</dbReference>
<keyword evidence="2" id="KW-0067">ATP-binding</keyword>
<dbReference type="Pfam" id="PF25601">
    <property type="entry name" value="AAA_lid_14"/>
    <property type="match status" value="1"/>
</dbReference>
<dbReference type="Pfam" id="PF00158">
    <property type="entry name" value="Sigma54_activat"/>
    <property type="match status" value="1"/>
</dbReference>
<dbReference type="InterPro" id="IPR027417">
    <property type="entry name" value="P-loop_NTPase"/>
</dbReference>
<dbReference type="GO" id="GO:0006355">
    <property type="term" value="P:regulation of DNA-templated transcription"/>
    <property type="evidence" value="ECO:0007669"/>
    <property type="project" value="InterPro"/>
</dbReference>
<dbReference type="InterPro" id="IPR009057">
    <property type="entry name" value="Homeodomain-like_sf"/>
</dbReference>
<dbReference type="RefSeq" id="WP_092225843.1">
    <property type="nucleotide sequence ID" value="NZ_FNJI01000043.1"/>
</dbReference>
<evidence type="ECO:0000256" key="4">
    <source>
        <dbReference type="ARBA" id="ARBA00023163"/>
    </source>
</evidence>
<dbReference type="SMART" id="SM00382">
    <property type="entry name" value="AAA"/>
    <property type="match status" value="1"/>
</dbReference>
<dbReference type="SUPFAM" id="SSF55785">
    <property type="entry name" value="PYP-like sensor domain (PAS domain)"/>
    <property type="match status" value="1"/>
</dbReference>
<dbReference type="InterPro" id="IPR002197">
    <property type="entry name" value="HTH_Fis"/>
</dbReference>
<dbReference type="OrthoDB" id="9804019at2"/>
<feature type="compositionally biased region" description="Basic and acidic residues" evidence="5">
    <location>
        <begin position="413"/>
        <end position="427"/>
    </location>
</feature>
<organism evidence="7 8">
    <name type="scientific">Desulforhopalus singaporensis</name>
    <dbReference type="NCBI Taxonomy" id="91360"/>
    <lineage>
        <taxon>Bacteria</taxon>
        <taxon>Pseudomonadati</taxon>
        <taxon>Thermodesulfobacteriota</taxon>
        <taxon>Desulfobulbia</taxon>
        <taxon>Desulfobulbales</taxon>
        <taxon>Desulfocapsaceae</taxon>
        <taxon>Desulforhopalus</taxon>
    </lineage>
</organism>
<dbReference type="InterPro" id="IPR058031">
    <property type="entry name" value="AAA_lid_NorR"/>
</dbReference>
<dbReference type="Proteomes" id="UP000199073">
    <property type="component" value="Unassembled WGS sequence"/>
</dbReference>
<dbReference type="PROSITE" id="PS50045">
    <property type="entry name" value="SIGMA54_INTERACT_4"/>
    <property type="match status" value="1"/>
</dbReference>
<dbReference type="InterPro" id="IPR000014">
    <property type="entry name" value="PAS"/>
</dbReference>
<keyword evidence="4" id="KW-0804">Transcription</keyword>
<keyword evidence="8" id="KW-1185">Reference proteome</keyword>
<dbReference type="Gene3D" id="1.10.8.60">
    <property type="match status" value="1"/>
</dbReference>
<evidence type="ECO:0000256" key="3">
    <source>
        <dbReference type="ARBA" id="ARBA00023015"/>
    </source>
</evidence>
<dbReference type="PRINTS" id="PR01590">
    <property type="entry name" value="HTHFIS"/>
</dbReference>
<dbReference type="CDD" id="cd00009">
    <property type="entry name" value="AAA"/>
    <property type="match status" value="1"/>
</dbReference>
<dbReference type="InterPro" id="IPR003593">
    <property type="entry name" value="AAA+_ATPase"/>
</dbReference>
<evidence type="ECO:0000313" key="8">
    <source>
        <dbReference type="Proteomes" id="UP000199073"/>
    </source>
</evidence>
<feature type="region of interest" description="Disordered" evidence="5">
    <location>
        <begin position="411"/>
        <end position="433"/>
    </location>
</feature>
<dbReference type="Gene3D" id="1.10.10.60">
    <property type="entry name" value="Homeodomain-like"/>
    <property type="match status" value="1"/>
</dbReference>
<keyword evidence="3" id="KW-0805">Transcription regulation</keyword>
<dbReference type="AlphaFoldDB" id="A0A1H0V9E2"/>
<evidence type="ECO:0000256" key="1">
    <source>
        <dbReference type="ARBA" id="ARBA00022741"/>
    </source>
</evidence>
<dbReference type="FunFam" id="3.40.50.300:FF:000006">
    <property type="entry name" value="DNA-binding transcriptional regulator NtrC"/>
    <property type="match status" value="1"/>
</dbReference>
<evidence type="ECO:0000256" key="5">
    <source>
        <dbReference type="SAM" id="MobiDB-lite"/>
    </source>
</evidence>
<dbReference type="InterPro" id="IPR002078">
    <property type="entry name" value="Sigma_54_int"/>
</dbReference>
<gene>
    <name evidence="7" type="ORF">SAMN05660330_03935</name>
</gene>
<proteinExistence type="predicted"/>
<dbReference type="InterPro" id="IPR035965">
    <property type="entry name" value="PAS-like_dom_sf"/>
</dbReference>
<feature type="domain" description="Sigma-54 factor interaction" evidence="6">
    <location>
        <begin position="152"/>
        <end position="381"/>
    </location>
</feature>
<dbReference type="SUPFAM" id="SSF52540">
    <property type="entry name" value="P-loop containing nucleoside triphosphate hydrolases"/>
    <property type="match status" value="1"/>
</dbReference>
<reference evidence="7 8" key="1">
    <citation type="submission" date="2016-10" db="EMBL/GenBank/DDBJ databases">
        <authorList>
            <person name="de Groot N.N."/>
        </authorList>
    </citation>
    <scope>NUCLEOTIDE SEQUENCE [LARGE SCALE GENOMIC DNA]</scope>
    <source>
        <strain evidence="7 8">DSM 12130</strain>
    </source>
</reference>
<evidence type="ECO:0000256" key="2">
    <source>
        <dbReference type="ARBA" id="ARBA00022840"/>
    </source>
</evidence>
<accession>A0A1H0V9E2</accession>
<dbReference type="GO" id="GO:0043565">
    <property type="term" value="F:sequence-specific DNA binding"/>
    <property type="evidence" value="ECO:0007669"/>
    <property type="project" value="InterPro"/>
</dbReference>
<dbReference type="Gene3D" id="3.40.50.300">
    <property type="entry name" value="P-loop containing nucleotide triphosphate hydrolases"/>
    <property type="match status" value="1"/>
</dbReference>
<evidence type="ECO:0000259" key="6">
    <source>
        <dbReference type="PROSITE" id="PS50045"/>
    </source>
</evidence>
<dbReference type="InterPro" id="IPR025662">
    <property type="entry name" value="Sigma_54_int_dom_ATP-bd_1"/>
</dbReference>